<evidence type="ECO:0000256" key="6">
    <source>
        <dbReference type="SAM" id="Phobius"/>
    </source>
</evidence>
<feature type="transmembrane region" description="Helical" evidence="6">
    <location>
        <begin position="92"/>
        <end position="111"/>
    </location>
</feature>
<evidence type="ECO:0000259" key="7">
    <source>
        <dbReference type="Pfam" id="PF02656"/>
    </source>
</evidence>
<dbReference type="PANTHER" id="PTHR34187:SF2">
    <property type="entry name" value="DUF202 DOMAIN-CONTAINING PROTEIN"/>
    <property type="match status" value="1"/>
</dbReference>
<dbReference type="AlphaFoldDB" id="A0A1M4U573"/>
<evidence type="ECO:0000313" key="9">
    <source>
        <dbReference type="Proteomes" id="UP000184295"/>
    </source>
</evidence>
<evidence type="ECO:0000256" key="3">
    <source>
        <dbReference type="ARBA" id="ARBA00022692"/>
    </source>
</evidence>
<keyword evidence="4 6" id="KW-1133">Transmembrane helix</keyword>
<dbReference type="InterPro" id="IPR052053">
    <property type="entry name" value="IM_YidH-like"/>
</dbReference>
<dbReference type="Proteomes" id="UP000184295">
    <property type="component" value="Unassembled WGS sequence"/>
</dbReference>
<dbReference type="InterPro" id="IPR003807">
    <property type="entry name" value="DUF202"/>
</dbReference>
<feature type="transmembrane region" description="Helical" evidence="6">
    <location>
        <begin position="44"/>
        <end position="71"/>
    </location>
</feature>
<proteinExistence type="predicted"/>
<evidence type="ECO:0000313" key="8">
    <source>
        <dbReference type="EMBL" id="SHE51892.1"/>
    </source>
</evidence>
<dbReference type="PANTHER" id="PTHR34187">
    <property type="entry name" value="FGR18P"/>
    <property type="match status" value="1"/>
</dbReference>
<gene>
    <name evidence="8" type="ORF">SAMN02745225_00852</name>
</gene>
<name>A0A1M4U573_9ACTN</name>
<evidence type="ECO:0000256" key="4">
    <source>
        <dbReference type="ARBA" id="ARBA00022989"/>
    </source>
</evidence>
<reference evidence="9" key="1">
    <citation type="submission" date="2016-11" db="EMBL/GenBank/DDBJ databases">
        <authorList>
            <person name="Varghese N."/>
            <person name="Submissions S."/>
        </authorList>
    </citation>
    <scope>NUCLEOTIDE SEQUENCE [LARGE SCALE GENOMIC DNA]</scope>
    <source>
        <strain evidence="9">DSM 19514</strain>
    </source>
</reference>
<protein>
    <submittedName>
        <fullName evidence="8">Putative membrane protein</fullName>
    </submittedName>
</protein>
<evidence type="ECO:0000256" key="5">
    <source>
        <dbReference type="ARBA" id="ARBA00023136"/>
    </source>
</evidence>
<evidence type="ECO:0000256" key="1">
    <source>
        <dbReference type="ARBA" id="ARBA00004651"/>
    </source>
</evidence>
<sequence length="153" mass="16981">MAYILICDFVVVIERPKCKEIALGSIIDVMIKSLTDHQANERTFLAWIRTAVALMAFGFLIQKFTIFVAYIQEALYKRSIRPHGSLTGAMGAGMILVGTAVVLISTMRFLSVRAKINSEDVQSFEIPFLEVSLSLILLVVGVLLVLYVGHVVY</sequence>
<dbReference type="Pfam" id="PF02656">
    <property type="entry name" value="DUF202"/>
    <property type="match status" value="1"/>
</dbReference>
<keyword evidence="5 6" id="KW-0472">Membrane</keyword>
<evidence type="ECO:0000256" key="2">
    <source>
        <dbReference type="ARBA" id="ARBA00022475"/>
    </source>
</evidence>
<keyword evidence="3 6" id="KW-0812">Transmembrane</keyword>
<dbReference type="EMBL" id="FQUL01000008">
    <property type="protein sequence ID" value="SHE51892.1"/>
    <property type="molecule type" value="Genomic_DNA"/>
</dbReference>
<keyword evidence="2" id="KW-1003">Cell membrane</keyword>
<dbReference type="STRING" id="1121881.SAMN02745225_00852"/>
<organism evidence="8 9">
    <name type="scientific">Ferrithrix thermotolerans DSM 19514</name>
    <dbReference type="NCBI Taxonomy" id="1121881"/>
    <lineage>
        <taxon>Bacteria</taxon>
        <taxon>Bacillati</taxon>
        <taxon>Actinomycetota</taxon>
        <taxon>Acidimicrobiia</taxon>
        <taxon>Acidimicrobiales</taxon>
        <taxon>Acidimicrobiaceae</taxon>
        <taxon>Ferrithrix</taxon>
    </lineage>
</organism>
<dbReference type="GO" id="GO:0005886">
    <property type="term" value="C:plasma membrane"/>
    <property type="evidence" value="ECO:0007669"/>
    <property type="project" value="UniProtKB-SubCell"/>
</dbReference>
<comment type="subcellular location">
    <subcellularLocation>
        <location evidence="1">Cell membrane</location>
        <topology evidence="1">Multi-pass membrane protein</topology>
    </subcellularLocation>
</comment>
<feature type="transmembrane region" description="Helical" evidence="6">
    <location>
        <begin position="131"/>
        <end position="152"/>
    </location>
</feature>
<accession>A0A1M4U573</accession>
<feature type="domain" description="DUF202" evidence="7">
    <location>
        <begin position="36"/>
        <end position="113"/>
    </location>
</feature>
<keyword evidence="9" id="KW-1185">Reference proteome</keyword>